<protein>
    <recommendedName>
        <fullName evidence="4 15">Peroxisome assembly protein 12</fullName>
    </recommendedName>
    <alternativeName>
        <fullName evidence="14 15">Peroxin-12</fullName>
    </alternativeName>
</protein>
<evidence type="ECO:0000256" key="14">
    <source>
        <dbReference type="ARBA" id="ARBA00029692"/>
    </source>
</evidence>
<evidence type="ECO:0000256" key="4">
    <source>
        <dbReference type="ARBA" id="ARBA00018980"/>
    </source>
</evidence>
<keyword evidence="10" id="KW-0653">Protein transport</keyword>
<name>A0A914QBE1_9BILA</name>
<dbReference type="Pfam" id="PF04757">
    <property type="entry name" value="Pex2_Pex12"/>
    <property type="match status" value="1"/>
</dbReference>
<comment type="pathway">
    <text evidence="2">Protein modification; protein ubiquitination.</text>
</comment>
<dbReference type="GO" id="GO:1990429">
    <property type="term" value="C:peroxisomal importomer complex"/>
    <property type="evidence" value="ECO:0007669"/>
    <property type="project" value="TreeGrafter"/>
</dbReference>
<evidence type="ECO:0000256" key="2">
    <source>
        <dbReference type="ARBA" id="ARBA00004906"/>
    </source>
</evidence>
<evidence type="ECO:0000256" key="16">
    <source>
        <dbReference type="SAM" id="Phobius"/>
    </source>
</evidence>
<feature type="domain" description="Pex N-terminal" evidence="17">
    <location>
        <begin position="40"/>
        <end position="257"/>
    </location>
</feature>
<evidence type="ECO:0000256" key="12">
    <source>
        <dbReference type="ARBA" id="ARBA00023136"/>
    </source>
</evidence>
<sequence>MESVHRMTTQSGAFRGAGIGAGVISQQEHTLPSVFDIWAQQSLADSVKPAFKHVVKFMGLWYPKETKSVNKWFDELYLGFSLFLDTYYLKNYGGSFSENFYGMKRINPKTSQIPMGGDRLKSLFFISVWPYLRGKMDELQAKLSEVAEERRTSIAKFFLKYYPYFKTLLAAATIIFQIAYIFNYSTIPTPFLWLSNSKLIKLTPEDLLQFESIPLHLQNGGLLTKLWRFIISIPSVFGRLFTYGLFFVQFLEFFYSSDAAKELSSAHQRSQPPIHPVMKLSEPEVLTMEVDKCPLCFRRRVNDTVLSVSGYVFCYSCIDAYIRREGLCPITYLPATTNELIRLYKNNNTV</sequence>
<feature type="transmembrane region" description="Helical" evidence="16">
    <location>
        <begin position="226"/>
        <end position="248"/>
    </location>
</feature>
<dbReference type="CDD" id="cd16451">
    <property type="entry name" value="mRING_PEX12"/>
    <property type="match status" value="1"/>
</dbReference>
<keyword evidence="9" id="KW-0862">Zinc</keyword>
<keyword evidence="18" id="KW-1185">Reference proteome</keyword>
<evidence type="ECO:0000256" key="8">
    <source>
        <dbReference type="ARBA" id="ARBA00022771"/>
    </source>
</evidence>
<evidence type="ECO:0000256" key="3">
    <source>
        <dbReference type="ARBA" id="ARBA00008704"/>
    </source>
</evidence>
<dbReference type="InterPro" id="IPR006845">
    <property type="entry name" value="Pex_N"/>
</dbReference>
<evidence type="ECO:0000256" key="7">
    <source>
        <dbReference type="ARBA" id="ARBA00022723"/>
    </source>
</evidence>
<proteinExistence type="inferred from homology"/>
<organism evidence="18 19">
    <name type="scientific">Panagrolaimus davidi</name>
    <dbReference type="NCBI Taxonomy" id="227884"/>
    <lineage>
        <taxon>Eukaryota</taxon>
        <taxon>Metazoa</taxon>
        <taxon>Ecdysozoa</taxon>
        <taxon>Nematoda</taxon>
        <taxon>Chromadorea</taxon>
        <taxon>Rhabditida</taxon>
        <taxon>Tylenchina</taxon>
        <taxon>Panagrolaimomorpha</taxon>
        <taxon>Panagrolaimoidea</taxon>
        <taxon>Panagrolaimidae</taxon>
        <taxon>Panagrolaimus</taxon>
    </lineage>
</organism>
<accession>A0A914QBE1</accession>
<dbReference type="GO" id="GO:0006513">
    <property type="term" value="P:protein monoubiquitination"/>
    <property type="evidence" value="ECO:0007669"/>
    <property type="project" value="TreeGrafter"/>
</dbReference>
<dbReference type="PIRSF" id="PIRSF038074">
    <property type="entry name" value="Peroxisome_assembly_p12"/>
    <property type="match status" value="1"/>
</dbReference>
<feature type="transmembrane region" description="Helical" evidence="16">
    <location>
        <begin position="161"/>
        <end position="182"/>
    </location>
</feature>
<dbReference type="Proteomes" id="UP000887578">
    <property type="component" value="Unplaced"/>
</dbReference>
<dbReference type="AlphaFoldDB" id="A0A914QBE1"/>
<dbReference type="GO" id="GO:0016558">
    <property type="term" value="P:protein import into peroxisome matrix"/>
    <property type="evidence" value="ECO:0007669"/>
    <property type="project" value="UniProtKB-UniRule"/>
</dbReference>
<keyword evidence="6 16" id="KW-0812">Transmembrane</keyword>
<dbReference type="InterPro" id="IPR017375">
    <property type="entry name" value="PEX12"/>
</dbReference>
<evidence type="ECO:0000313" key="18">
    <source>
        <dbReference type="Proteomes" id="UP000887578"/>
    </source>
</evidence>
<evidence type="ECO:0000259" key="17">
    <source>
        <dbReference type="Pfam" id="PF04757"/>
    </source>
</evidence>
<evidence type="ECO:0000256" key="9">
    <source>
        <dbReference type="ARBA" id="ARBA00022833"/>
    </source>
</evidence>
<keyword evidence="11 16" id="KW-1133">Transmembrane helix</keyword>
<evidence type="ECO:0000256" key="13">
    <source>
        <dbReference type="ARBA" id="ARBA00023140"/>
    </source>
</evidence>
<evidence type="ECO:0000256" key="11">
    <source>
        <dbReference type="ARBA" id="ARBA00022989"/>
    </source>
</evidence>
<dbReference type="WBParaSite" id="PDA_v2.g28984.t1">
    <property type="protein sequence ID" value="PDA_v2.g28984.t1"/>
    <property type="gene ID" value="PDA_v2.g28984"/>
</dbReference>
<dbReference type="GO" id="GO:0008270">
    <property type="term" value="F:zinc ion binding"/>
    <property type="evidence" value="ECO:0007669"/>
    <property type="project" value="UniProtKB-KW"/>
</dbReference>
<comment type="similarity">
    <text evidence="3 15">Belongs to the pex2/pex10/pex12 family.</text>
</comment>
<dbReference type="InterPro" id="IPR013083">
    <property type="entry name" value="Znf_RING/FYVE/PHD"/>
</dbReference>
<keyword evidence="7" id="KW-0479">Metal-binding</keyword>
<keyword evidence="8" id="KW-0863">Zinc-finger</keyword>
<keyword evidence="5" id="KW-0813">Transport</keyword>
<evidence type="ECO:0000256" key="6">
    <source>
        <dbReference type="ARBA" id="ARBA00022692"/>
    </source>
</evidence>
<dbReference type="Gene3D" id="3.30.40.10">
    <property type="entry name" value="Zinc/RING finger domain, C3HC4 (zinc finger)"/>
    <property type="match status" value="1"/>
</dbReference>
<evidence type="ECO:0000313" key="19">
    <source>
        <dbReference type="WBParaSite" id="PDA_v2.g28984.t1"/>
    </source>
</evidence>
<dbReference type="SUPFAM" id="SSF57850">
    <property type="entry name" value="RING/U-box"/>
    <property type="match status" value="1"/>
</dbReference>
<evidence type="ECO:0000256" key="10">
    <source>
        <dbReference type="ARBA" id="ARBA00022927"/>
    </source>
</evidence>
<comment type="subcellular location">
    <subcellularLocation>
        <location evidence="1">Peroxisome membrane</location>
        <topology evidence="1">Multi-pass membrane protein</topology>
    </subcellularLocation>
</comment>
<dbReference type="PANTHER" id="PTHR12888:SF0">
    <property type="entry name" value="PEROXISOME ASSEMBLY PROTEIN 12"/>
    <property type="match status" value="1"/>
</dbReference>
<dbReference type="GO" id="GO:0004842">
    <property type="term" value="F:ubiquitin-protein transferase activity"/>
    <property type="evidence" value="ECO:0007669"/>
    <property type="project" value="TreeGrafter"/>
</dbReference>
<keyword evidence="12 15" id="KW-0472">Membrane</keyword>
<evidence type="ECO:0000256" key="1">
    <source>
        <dbReference type="ARBA" id="ARBA00004585"/>
    </source>
</evidence>
<reference evidence="19" key="1">
    <citation type="submission" date="2022-11" db="UniProtKB">
        <authorList>
            <consortium name="WormBaseParasite"/>
        </authorList>
    </citation>
    <scope>IDENTIFICATION</scope>
</reference>
<evidence type="ECO:0000256" key="15">
    <source>
        <dbReference type="PIRNR" id="PIRNR038074"/>
    </source>
</evidence>
<dbReference type="PANTHER" id="PTHR12888">
    <property type="entry name" value="PEROXISOME ASSEMBLY PROTEIN 12 PEROXIN-12"/>
    <property type="match status" value="1"/>
</dbReference>
<comment type="function">
    <text evidence="15">Component of a retrotranslocation channel required for peroxisome organization by mediating export of the PEX5 receptor from peroxisomes to the cytosol, thereby promoting PEX5 recycling.</text>
</comment>
<keyword evidence="13 15" id="KW-0576">Peroxisome</keyword>
<dbReference type="GO" id="GO:0005778">
    <property type="term" value="C:peroxisomal membrane"/>
    <property type="evidence" value="ECO:0007669"/>
    <property type="project" value="UniProtKB-SubCell"/>
</dbReference>
<evidence type="ECO:0000256" key="5">
    <source>
        <dbReference type="ARBA" id="ARBA00022448"/>
    </source>
</evidence>